<dbReference type="Proteomes" id="UP000013827">
    <property type="component" value="Unassembled WGS sequence"/>
</dbReference>
<dbReference type="Pfam" id="PF13561">
    <property type="entry name" value="adh_short_C2"/>
    <property type="match status" value="1"/>
</dbReference>
<evidence type="ECO:0000313" key="4">
    <source>
        <dbReference type="EnsemblProtists" id="EOD24075"/>
    </source>
</evidence>
<evidence type="ECO:0000313" key="5">
    <source>
        <dbReference type="Proteomes" id="UP000013827"/>
    </source>
</evidence>
<dbReference type="PaxDb" id="2903-EOD24075"/>
<dbReference type="eggNOG" id="KOG0725">
    <property type="taxonomic scope" value="Eukaryota"/>
</dbReference>
<dbReference type="EnsemblProtists" id="EOD24075">
    <property type="protein sequence ID" value="EOD24075"/>
    <property type="gene ID" value="EMIHUDRAFT_64955"/>
</dbReference>
<dbReference type="NCBIfam" id="NF005559">
    <property type="entry name" value="PRK07231.1"/>
    <property type="match status" value="1"/>
</dbReference>
<feature type="domain" description="Ketoreductase" evidence="3">
    <location>
        <begin position="38"/>
        <end position="219"/>
    </location>
</feature>
<evidence type="ECO:0000259" key="3">
    <source>
        <dbReference type="SMART" id="SM00822"/>
    </source>
</evidence>
<proteinExistence type="inferred from homology"/>
<name>A0A0D3JKP0_EMIH1</name>
<dbReference type="PANTHER" id="PTHR42760">
    <property type="entry name" value="SHORT-CHAIN DEHYDROGENASES/REDUCTASES FAMILY MEMBER"/>
    <property type="match status" value="1"/>
</dbReference>
<dbReference type="GO" id="GO:0016616">
    <property type="term" value="F:oxidoreductase activity, acting on the CH-OH group of donors, NAD or NADP as acceptor"/>
    <property type="evidence" value="ECO:0007669"/>
    <property type="project" value="TreeGrafter"/>
</dbReference>
<dbReference type="PRINTS" id="PR00080">
    <property type="entry name" value="SDRFAMILY"/>
</dbReference>
<dbReference type="GeneID" id="17269621"/>
<dbReference type="InterPro" id="IPR036291">
    <property type="entry name" value="NAD(P)-bd_dom_sf"/>
</dbReference>
<protein>
    <recommendedName>
        <fullName evidence="3">Ketoreductase domain-containing protein</fullName>
    </recommendedName>
</protein>
<dbReference type="KEGG" id="ehx:EMIHUDRAFT_64955"/>
<sequence length="304" mass="31250">MLRRLALRPRVLAAASAAAACAAATFAHASPSEPLDGKVALVTGASRGIGFAIAEALAAQGAHTVLTGTNPATVEDARRRLLERNPAASCSAVAFDVGDEVQCVAAVAALVAEHGRIDILVNNAGLNRRHTLDEFATAEFEHVLRANLVGPFVLSRECARSMRQRGWGRIVNVGSIMSHVGRMGLPGYNASKAGIEGLTRSLASELGGEGITVNMVGPGYIETDLTASLKGNRGFSDEVNSRTPVGRWGQPHEIAGPVAFLASPAASYVNGATLIVDGGMIETFHFGGAGAAHAPPGSAARATS</sequence>
<dbReference type="PANTHER" id="PTHR42760:SF40">
    <property type="entry name" value="3-OXOACYL-[ACYL-CARRIER-PROTEIN] REDUCTASE, CHLOROPLASTIC"/>
    <property type="match status" value="1"/>
</dbReference>
<dbReference type="InterPro" id="IPR020904">
    <property type="entry name" value="Sc_DH/Rdtase_CS"/>
</dbReference>
<feature type="signal peptide" evidence="2">
    <location>
        <begin position="1"/>
        <end position="29"/>
    </location>
</feature>
<keyword evidence="2" id="KW-0732">Signal</keyword>
<feature type="chain" id="PRO_5044291459" description="Ketoreductase domain-containing protein" evidence="2">
    <location>
        <begin position="30"/>
        <end position="304"/>
    </location>
</feature>
<reference evidence="5" key="1">
    <citation type="journal article" date="2013" name="Nature">
        <title>Pan genome of the phytoplankton Emiliania underpins its global distribution.</title>
        <authorList>
            <person name="Read B.A."/>
            <person name="Kegel J."/>
            <person name="Klute M.J."/>
            <person name="Kuo A."/>
            <person name="Lefebvre S.C."/>
            <person name="Maumus F."/>
            <person name="Mayer C."/>
            <person name="Miller J."/>
            <person name="Monier A."/>
            <person name="Salamov A."/>
            <person name="Young J."/>
            <person name="Aguilar M."/>
            <person name="Claverie J.M."/>
            <person name="Frickenhaus S."/>
            <person name="Gonzalez K."/>
            <person name="Herman E.K."/>
            <person name="Lin Y.C."/>
            <person name="Napier J."/>
            <person name="Ogata H."/>
            <person name="Sarno A.F."/>
            <person name="Shmutz J."/>
            <person name="Schroeder D."/>
            <person name="de Vargas C."/>
            <person name="Verret F."/>
            <person name="von Dassow P."/>
            <person name="Valentin K."/>
            <person name="Van de Peer Y."/>
            <person name="Wheeler G."/>
            <person name="Dacks J.B."/>
            <person name="Delwiche C.F."/>
            <person name="Dyhrman S.T."/>
            <person name="Glockner G."/>
            <person name="John U."/>
            <person name="Richards T."/>
            <person name="Worden A.Z."/>
            <person name="Zhang X."/>
            <person name="Grigoriev I.V."/>
            <person name="Allen A.E."/>
            <person name="Bidle K."/>
            <person name="Borodovsky M."/>
            <person name="Bowler C."/>
            <person name="Brownlee C."/>
            <person name="Cock J.M."/>
            <person name="Elias M."/>
            <person name="Gladyshev V.N."/>
            <person name="Groth M."/>
            <person name="Guda C."/>
            <person name="Hadaegh A."/>
            <person name="Iglesias-Rodriguez M.D."/>
            <person name="Jenkins J."/>
            <person name="Jones B.M."/>
            <person name="Lawson T."/>
            <person name="Leese F."/>
            <person name="Lindquist E."/>
            <person name="Lobanov A."/>
            <person name="Lomsadze A."/>
            <person name="Malik S.B."/>
            <person name="Marsh M.E."/>
            <person name="Mackinder L."/>
            <person name="Mock T."/>
            <person name="Mueller-Roeber B."/>
            <person name="Pagarete A."/>
            <person name="Parker M."/>
            <person name="Probert I."/>
            <person name="Quesneville H."/>
            <person name="Raines C."/>
            <person name="Rensing S.A."/>
            <person name="Riano-Pachon D.M."/>
            <person name="Richier S."/>
            <person name="Rokitta S."/>
            <person name="Shiraiwa Y."/>
            <person name="Soanes D.M."/>
            <person name="van der Giezen M."/>
            <person name="Wahlund T.M."/>
            <person name="Williams B."/>
            <person name="Wilson W."/>
            <person name="Wolfe G."/>
            <person name="Wurch L.L."/>
        </authorList>
    </citation>
    <scope>NUCLEOTIDE SEQUENCE</scope>
</reference>
<dbReference type="PROSITE" id="PS00061">
    <property type="entry name" value="ADH_SHORT"/>
    <property type="match status" value="1"/>
</dbReference>
<dbReference type="InterPro" id="IPR057326">
    <property type="entry name" value="KR_dom"/>
</dbReference>
<dbReference type="AlphaFoldDB" id="A0A0D3JKP0"/>
<dbReference type="RefSeq" id="XP_005776504.1">
    <property type="nucleotide sequence ID" value="XM_005776447.1"/>
</dbReference>
<dbReference type="PROSITE" id="PS51257">
    <property type="entry name" value="PROKAR_LIPOPROTEIN"/>
    <property type="match status" value="1"/>
</dbReference>
<evidence type="ECO:0000256" key="2">
    <source>
        <dbReference type="SAM" id="SignalP"/>
    </source>
</evidence>
<dbReference type="FunFam" id="3.40.50.720:FF:000084">
    <property type="entry name" value="Short-chain dehydrogenase reductase"/>
    <property type="match status" value="1"/>
</dbReference>
<dbReference type="OMA" id="NAICPFY"/>
<dbReference type="HOGENOM" id="CLU_010194_1_1_1"/>
<accession>A0A0D3JKP0</accession>
<comment type="similarity">
    <text evidence="1">Belongs to the short-chain dehydrogenases/reductases (SDR) family.</text>
</comment>
<dbReference type="InterPro" id="IPR002347">
    <property type="entry name" value="SDR_fam"/>
</dbReference>
<dbReference type="Gene3D" id="3.40.50.720">
    <property type="entry name" value="NAD(P)-binding Rossmann-like Domain"/>
    <property type="match status" value="1"/>
</dbReference>
<dbReference type="GO" id="GO:0030497">
    <property type="term" value="P:fatty acid elongation"/>
    <property type="evidence" value="ECO:0007669"/>
    <property type="project" value="TreeGrafter"/>
</dbReference>
<dbReference type="SUPFAM" id="SSF51735">
    <property type="entry name" value="NAD(P)-binding Rossmann-fold domains"/>
    <property type="match status" value="1"/>
</dbReference>
<dbReference type="PRINTS" id="PR00081">
    <property type="entry name" value="GDHRDH"/>
</dbReference>
<keyword evidence="5" id="KW-1185">Reference proteome</keyword>
<organism evidence="4 5">
    <name type="scientific">Emiliania huxleyi (strain CCMP1516)</name>
    <dbReference type="NCBI Taxonomy" id="280463"/>
    <lineage>
        <taxon>Eukaryota</taxon>
        <taxon>Haptista</taxon>
        <taxon>Haptophyta</taxon>
        <taxon>Prymnesiophyceae</taxon>
        <taxon>Isochrysidales</taxon>
        <taxon>Noelaerhabdaceae</taxon>
        <taxon>Emiliania</taxon>
    </lineage>
</organism>
<evidence type="ECO:0000256" key="1">
    <source>
        <dbReference type="ARBA" id="ARBA00006484"/>
    </source>
</evidence>
<dbReference type="SMART" id="SM00822">
    <property type="entry name" value="PKS_KR"/>
    <property type="match status" value="1"/>
</dbReference>
<reference evidence="4" key="2">
    <citation type="submission" date="2024-10" db="UniProtKB">
        <authorList>
            <consortium name="EnsemblProtists"/>
        </authorList>
    </citation>
    <scope>IDENTIFICATION</scope>
</reference>